<evidence type="ECO:0000313" key="1">
    <source>
        <dbReference type="EMBL" id="OGF56874.1"/>
    </source>
</evidence>
<dbReference type="AlphaFoldDB" id="A0A1F5V0C9"/>
<comment type="caution">
    <text evidence="1">The sequence shown here is derived from an EMBL/GenBank/DDBJ whole genome shotgun (WGS) entry which is preliminary data.</text>
</comment>
<organism evidence="1 2">
    <name type="scientific">Fraserbacteria sp. (strain RBG_16_55_9)</name>
    <dbReference type="NCBI Taxonomy" id="1817864"/>
    <lineage>
        <taxon>Bacteria</taxon>
        <taxon>Candidatus Fraseribacteriota</taxon>
    </lineage>
</organism>
<protein>
    <recommendedName>
        <fullName evidence="3">BrnT family toxin</fullName>
    </recommendedName>
</protein>
<reference evidence="1 2" key="1">
    <citation type="journal article" date="2016" name="Nat. Commun.">
        <title>Thousands of microbial genomes shed light on interconnected biogeochemical processes in an aquifer system.</title>
        <authorList>
            <person name="Anantharaman K."/>
            <person name="Brown C.T."/>
            <person name="Hug L.A."/>
            <person name="Sharon I."/>
            <person name="Castelle C.J."/>
            <person name="Probst A.J."/>
            <person name="Thomas B.C."/>
            <person name="Singh A."/>
            <person name="Wilkins M.J."/>
            <person name="Karaoz U."/>
            <person name="Brodie E.L."/>
            <person name="Williams K.H."/>
            <person name="Hubbard S.S."/>
            <person name="Banfield J.F."/>
        </authorList>
    </citation>
    <scope>NUCLEOTIDE SEQUENCE [LARGE SCALE GENOMIC DNA]</scope>
    <source>
        <strain evidence="2">RBG_16_55_9</strain>
    </source>
</reference>
<dbReference type="Gene3D" id="3.10.450.530">
    <property type="entry name" value="Ribonuclease toxin, BrnT, of type II toxin-antitoxin system"/>
    <property type="match status" value="1"/>
</dbReference>
<dbReference type="STRING" id="1817864.A2Z21_08860"/>
<dbReference type="Pfam" id="PF04365">
    <property type="entry name" value="BrnT_toxin"/>
    <property type="match status" value="1"/>
</dbReference>
<sequence>MGLTFEWDGKKTKHNLKKHGVSFEEAATVFGDSLSLTIEDPLHSKSEERFVIIGESVRRRILVVVHTERGDNIRIISARRATRRERETYEEGS</sequence>
<dbReference type="InterPro" id="IPR038573">
    <property type="entry name" value="BrnT_sf"/>
</dbReference>
<evidence type="ECO:0000313" key="2">
    <source>
        <dbReference type="Proteomes" id="UP000179157"/>
    </source>
</evidence>
<dbReference type="EMBL" id="MFGX01000024">
    <property type="protein sequence ID" value="OGF56874.1"/>
    <property type="molecule type" value="Genomic_DNA"/>
</dbReference>
<name>A0A1F5V0C9_FRAXR</name>
<dbReference type="InterPro" id="IPR007460">
    <property type="entry name" value="BrnT_toxin"/>
</dbReference>
<accession>A0A1F5V0C9</accession>
<proteinExistence type="predicted"/>
<evidence type="ECO:0008006" key="3">
    <source>
        <dbReference type="Google" id="ProtNLM"/>
    </source>
</evidence>
<dbReference type="Proteomes" id="UP000179157">
    <property type="component" value="Unassembled WGS sequence"/>
</dbReference>
<gene>
    <name evidence="1" type="ORF">A2Z21_08860</name>
</gene>